<protein>
    <submittedName>
        <fullName evidence="2">DUF3502 domain-containing protein</fullName>
    </submittedName>
</protein>
<dbReference type="InterPro" id="IPR022627">
    <property type="entry name" value="DUF3502"/>
</dbReference>
<evidence type="ECO:0000313" key="3">
    <source>
        <dbReference type="Proteomes" id="UP001199915"/>
    </source>
</evidence>
<dbReference type="Proteomes" id="UP001199915">
    <property type="component" value="Unassembled WGS sequence"/>
</dbReference>
<evidence type="ECO:0000259" key="1">
    <source>
        <dbReference type="Pfam" id="PF12010"/>
    </source>
</evidence>
<dbReference type="AlphaFoldDB" id="A0AAE3F731"/>
<evidence type="ECO:0000313" key="2">
    <source>
        <dbReference type="EMBL" id="MCG4767172.1"/>
    </source>
</evidence>
<gene>
    <name evidence="2" type="ORF">L0N21_16925</name>
</gene>
<organism evidence="2 3">
    <name type="scientific">Fusicatenibacter saccharivorans</name>
    <dbReference type="NCBI Taxonomy" id="1150298"/>
    <lineage>
        <taxon>Bacteria</taxon>
        <taxon>Bacillati</taxon>
        <taxon>Bacillota</taxon>
        <taxon>Clostridia</taxon>
        <taxon>Lachnospirales</taxon>
        <taxon>Lachnospiraceae</taxon>
        <taxon>Fusicatenibacter</taxon>
    </lineage>
</organism>
<sequence>MLRIQQICNTTRHKSPIYGLFKLLNEIYTNPDLANILINGLEETHYEFTDKDNGVINYPDGVTASNTGYTSLPWAWPNEAISYVWEGNDPDIWDQTQEFNNNAVVSPAKGFAWDNTDVQNEVTACANVTAKYGPALECGSLDPETTIPKFLDELKAAGADTIIAEKQRQLDDWLEANK</sequence>
<feature type="domain" description="DUF3502" evidence="1">
    <location>
        <begin position="107"/>
        <end position="174"/>
    </location>
</feature>
<dbReference type="SUPFAM" id="SSF53850">
    <property type="entry name" value="Periplasmic binding protein-like II"/>
    <property type="match status" value="1"/>
</dbReference>
<name>A0AAE3F731_9FIRM</name>
<dbReference type="Pfam" id="PF12010">
    <property type="entry name" value="DUF3502"/>
    <property type="match status" value="1"/>
</dbReference>
<comment type="caution">
    <text evidence="2">The sequence shown here is derived from an EMBL/GenBank/DDBJ whole genome shotgun (WGS) entry which is preliminary data.</text>
</comment>
<reference evidence="2" key="1">
    <citation type="submission" date="2022-01" db="EMBL/GenBank/DDBJ databases">
        <title>Collection of gut derived symbiotic bacterial strains cultured from healthy donors.</title>
        <authorList>
            <person name="Lin H."/>
            <person name="Kohout C."/>
            <person name="Waligurski E."/>
            <person name="Pamer E.G."/>
        </authorList>
    </citation>
    <scope>NUCLEOTIDE SEQUENCE</scope>
    <source>
        <strain evidence="2">DFI.5.49</strain>
    </source>
</reference>
<proteinExistence type="predicted"/>
<accession>A0AAE3F731</accession>
<dbReference type="EMBL" id="JAKNFS010000033">
    <property type="protein sequence ID" value="MCG4767172.1"/>
    <property type="molecule type" value="Genomic_DNA"/>
</dbReference>